<dbReference type="Gene3D" id="3.40.50.300">
    <property type="entry name" value="P-loop containing nucleotide triphosphate hydrolases"/>
    <property type="match status" value="2"/>
</dbReference>
<dbReference type="CDD" id="cd00009">
    <property type="entry name" value="AAA"/>
    <property type="match status" value="1"/>
</dbReference>
<dbReference type="InterPro" id="IPR050764">
    <property type="entry name" value="CbbQ/NirQ/NorQ/GpvN"/>
</dbReference>
<feature type="domain" description="AAA+ ATPase" evidence="1">
    <location>
        <begin position="50"/>
        <end position="336"/>
    </location>
</feature>
<dbReference type="Pfam" id="PF01078">
    <property type="entry name" value="Mg_chelatase"/>
    <property type="match status" value="1"/>
</dbReference>
<dbReference type="OMA" id="HDPYGGH"/>
<dbReference type="GO" id="GO:0005524">
    <property type="term" value="F:ATP binding"/>
    <property type="evidence" value="ECO:0007669"/>
    <property type="project" value="InterPro"/>
</dbReference>
<dbReference type="PANTHER" id="PTHR42759">
    <property type="entry name" value="MOXR FAMILY PROTEIN"/>
    <property type="match status" value="1"/>
</dbReference>
<dbReference type="Proteomes" id="UP000273278">
    <property type="component" value="Chromosome"/>
</dbReference>
<evidence type="ECO:0000313" key="3">
    <source>
        <dbReference type="Proteomes" id="UP000273278"/>
    </source>
</evidence>
<sequence length="509" mass="56001">MAAAKKRAVETWEDVEGMKSTAEVLIPADPLDRVLGQEEAIELAKIAAIQRRHLLLVGPPGTGKSMIARAISMNLPKPRQEIRVAHNPENPERPFLEILDDKTVKTEEAAQQESVGKLIDPEKAPAKVAQRLGYYCSACGSYSAPEDLNCPNCGKSKIDRGIAGNNPFGDILGMLESAMPQMSAGKERVNTTRQLADGTEETVVFERAGNKIRMLDTKALQKRNNLQKKSNTKTLVKLDRDPFVMATGASETELLGDVRHDPYGGHDKIGVPAYQRVIPGSIHEAHEGVLFVDEISHLGNLQRFILTAMQDKKFPITGRNPQSSGASVKVDNVPCDFVLVAACNMQDLQNILSPLRSRIIGNGYEVLVDTAMPDTSHNRAKYAQFVAQEIAMDGHIPNASIDAVEEIILEGKRRAKADGQKNSLTLRLRELGGLIRAAGDVAIMEKAKLITAEHVKKAKIRARPVEDQIKERYGSYQKGMTKDVSDAQNQNSEYYFQNEHIDGSDSMFN</sequence>
<dbReference type="GeneID" id="41321768"/>
<accession>A0A3G3IHB4</accession>
<dbReference type="SUPFAM" id="SSF52540">
    <property type="entry name" value="P-loop containing nucleoside triphosphate hydrolases"/>
    <property type="match status" value="1"/>
</dbReference>
<dbReference type="SMART" id="SM00382">
    <property type="entry name" value="AAA"/>
    <property type="match status" value="1"/>
</dbReference>
<dbReference type="RefSeq" id="WP_015504870.1">
    <property type="nucleotide sequence ID" value="NZ_CAYARL010000026.1"/>
</dbReference>
<proteinExistence type="predicted"/>
<gene>
    <name evidence="2" type="ORF">BKD89_04840</name>
</gene>
<evidence type="ECO:0000313" key="2">
    <source>
        <dbReference type="EMBL" id="AYQ55129.1"/>
    </source>
</evidence>
<dbReference type="PANTHER" id="PTHR42759:SF1">
    <property type="entry name" value="MAGNESIUM-CHELATASE SUBUNIT CHLD"/>
    <property type="match status" value="1"/>
</dbReference>
<organism evidence="2 3">
    <name type="scientific">Methanomethylophilus alvi</name>
    <dbReference type="NCBI Taxonomy" id="1291540"/>
    <lineage>
        <taxon>Archaea</taxon>
        <taxon>Methanobacteriati</taxon>
        <taxon>Thermoplasmatota</taxon>
        <taxon>Thermoplasmata</taxon>
        <taxon>Methanomassiliicoccales</taxon>
        <taxon>Methanomethylophilaceae</taxon>
        <taxon>Methanomethylophilus</taxon>
    </lineage>
</organism>
<name>A0A3G3IHB4_9ARCH</name>
<protein>
    <submittedName>
        <fullName evidence="2">Peptidase</fullName>
    </submittedName>
</protein>
<dbReference type="InterPro" id="IPR027417">
    <property type="entry name" value="P-loop_NTPase"/>
</dbReference>
<evidence type="ECO:0000259" key="1">
    <source>
        <dbReference type="SMART" id="SM00382"/>
    </source>
</evidence>
<dbReference type="InterPro" id="IPR003593">
    <property type="entry name" value="AAA+_ATPase"/>
</dbReference>
<dbReference type="AlphaFoldDB" id="A0A3G3IHB4"/>
<dbReference type="InterPro" id="IPR000523">
    <property type="entry name" value="Mg_chelatse_chII-like_cat_dom"/>
</dbReference>
<dbReference type="Gene3D" id="1.10.8.60">
    <property type="match status" value="1"/>
</dbReference>
<dbReference type="EMBL" id="CP017686">
    <property type="protein sequence ID" value="AYQ55129.1"/>
    <property type="molecule type" value="Genomic_DNA"/>
</dbReference>
<reference evidence="2 3" key="1">
    <citation type="submission" date="2016-10" db="EMBL/GenBank/DDBJ databases">
        <title>Complete genome of the TMA-utilizing, human hosted archaeon Methanomethylophilus alvus Gen. nov, sp. nov., strain Mx-05, derived from a pure culture.</title>
        <authorList>
            <person name="Brugere J.-F."/>
            <person name="Ben Hania W."/>
            <person name="Chaudhary P.P."/>
            <person name="Gaci N."/>
            <person name="Borrel G."/>
            <person name="Cao Van Tuat L."/>
            <person name="Fardeau M.-L."/>
            <person name="Harris H.M.B."/>
            <person name="O'Toole P.W."/>
            <person name="Ollivier B."/>
        </authorList>
    </citation>
    <scope>NUCLEOTIDE SEQUENCE [LARGE SCALE GENOMIC DNA]</scope>
    <source>
        <strain evidence="2 3">Mx-05</strain>
    </source>
</reference>